<organism evidence="2 3">
    <name type="scientific">Mortierella polycephala</name>
    <dbReference type="NCBI Taxonomy" id="41804"/>
    <lineage>
        <taxon>Eukaryota</taxon>
        <taxon>Fungi</taxon>
        <taxon>Fungi incertae sedis</taxon>
        <taxon>Mucoromycota</taxon>
        <taxon>Mortierellomycotina</taxon>
        <taxon>Mortierellomycetes</taxon>
        <taxon>Mortierellales</taxon>
        <taxon>Mortierellaceae</taxon>
        <taxon>Mortierella</taxon>
    </lineage>
</organism>
<comment type="caution">
    <text evidence="2">The sequence shown here is derived from an EMBL/GenBank/DDBJ whole genome shotgun (WGS) entry which is preliminary data.</text>
</comment>
<protein>
    <submittedName>
        <fullName evidence="2">Uncharacterized protein</fullName>
    </submittedName>
</protein>
<keyword evidence="3" id="KW-1185">Reference proteome</keyword>
<dbReference type="AlphaFoldDB" id="A0A9P6PKK6"/>
<accession>A0A9P6PKK6</accession>
<name>A0A9P6PKK6_9FUNG</name>
<gene>
    <name evidence="2" type="ORF">BG011_001728</name>
</gene>
<reference evidence="2" key="1">
    <citation type="journal article" date="2020" name="Fungal Divers.">
        <title>Resolving the Mortierellaceae phylogeny through synthesis of multi-gene phylogenetics and phylogenomics.</title>
        <authorList>
            <person name="Vandepol N."/>
            <person name="Liber J."/>
            <person name="Desiro A."/>
            <person name="Na H."/>
            <person name="Kennedy M."/>
            <person name="Barry K."/>
            <person name="Grigoriev I.V."/>
            <person name="Miller A.N."/>
            <person name="O'Donnell K."/>
            <person name="Stajich J.E."/>
            <person name="Bonito G."/>
        </authorList>
    </citation>
    <scope>NUCLEOTIDE SEQUENCE</scope>
    <source>
        <strain evidence="2">KOD948</strain>
    </source>
</reference>
<sequence length="95" mass="10762">FGPTPFKSAGLIFERLSKLTRLEELDLSKQAKRQLQVSCGLGALASLVDLRVLVFRERAQKLDKEECIFEWGSTGQDSRKGQQPPRGEALECYYE</sequence>
<feature type="region of interest" description="Disordered" evidence="1">
    <location>
        <begin position="74"/>
        <end position="95"/>
    </location>
</feature>
<evidence type="ECO:0000313" key="3">
    <source>
        <dbReference type="Proteomes" id="UP000726737"/>
    </source>
</evidence>
<feature type="non-terminal residue" evidence="2">
    <location>
        <position position="1"/>
    </location>
</feature>
<dbReference type="Proteomes" id="UP000726737">
    <property type="component" value="Unassembled WGS sequence"/>
</dbReference>
<dbReference type="OrthoDB" id="10674689at2759"/>
<evidence type="ECO:0000313" key="2">
    <source>
        <dbReference type="EMBL" id="KAG0247297.1"/>
    </source>
</evidence>
<proteinExistence type="predicted"/>
<dbReference type="EMBL" id="JAAAJA010001480">
    <property type="protein sequence ID" value="KAG0247297.1"/>
    <property type="molecule type" value="Genomic_DNA"/>
</dbReference>
<evidence type="ECO:0000256" key="1">
    <source>
        <dbReference type="SAM" id="MobiDB-lite"/>
    </source>
</evidence>